<dbReference type="EMBL" id="JASCZI010242249">
    <property type="protein sequence ID" value="MED6210320.1"/>
    <property type="molecule type" value="Genomic_DNA"/>
</dbReference>
<comment type="caution">
    <text evidence="1">The sequence shown here is derived from an EMBL/GenBank/DDBJ whole genome shotgun (WGS) entry which is preliminary data.</text>
</comment>
<reference evidence="1 2" key="1">
    <citation type="journal article" date="2023" name="Plants (Basel)">
        <title>Bridging the Gap: Combining Genomics and Transcriptomics Approaches to Understand Stylosanthes scabra, an Orphan Legume from the Brazilian Caatinga.</title>
        <authorList>
            <person name="Ferreira-Neto J.R.C."/>
            <person name="da Silva M.D."/>
            <person name="Binneck E."/>
            <person name="de Melo N.F."/>
            <person name="da Silva R.H."/>
            <person name="de Melo A.L.T.M."/>
            <person name="Pandolfi V."/>
            <person name="Bustamante F.O."/>
            <person name="Brasileiro-Vidal A.C."/>
            <person name="Benko-Iseppon A.M."/>
        </authorList>
    </citation>
    <scope>NUCLEOTIDE SEQUENCE [LARGE SCALE GENOMIC DNA]</scope>
    <source>
        <tissue evidence="1">Leaves</tissue>
    </source>
</reference>
<name>A0ABU6YLU7_9FABA</name>
<evidence type="ECO:0000313" key="1">
    <source>
        <dbReference type="EMBL" id="MED6210320.1"/>
    </source>
</evidence>
<evidence type="ECO:0000313" key="2">
    <source>
        <dbReference type="Proteomes" id="UP001341840"/>
    </source>
</evidence>
<protein>
    <recommendedName>
        <fullName evidence="3">Protein FAR1-RELATED SEQUENCE</fullName>
    </recommendedName>
</protein>
<sequence length="229" mass="25499">MRQLHIDIIPDSLVYKRWTKNAKSEFIYNAATGSIDFEKTLNLRIGALAADCNQLCELACKSYEDFVILWLSRRRVHQQRICEDAMEIKASDGDILHATRKTQKAAMREKSGIGSKDGRVDTANDVTKNSGVQVAKLGNKSGHVMTDVNTPFDARMQMGHLVSGGGINAVTSHPHHVQIQCPNMYSTFGSVPMYSQGNKSADNTSYRIGGNPNQFLNPYHGMMPMYPQF</sequence>
<proteinExistence type="predicted"/>
<dbReference type="Proteomes" id="UP001341840">
    <property type="component" value="Unassembled WGS sequence"/>
</dbReference>
<organism evidence="1 2">
    <name type="scientific">Stylosanthes scabra</name>
    <dbReference type="NCBI Taxonomy" id="79078"/>
    <lineage>
        <taxon>Eukaryota</taxon>
        <taxon>Viridiplantae</taxon>
        <taxon>Streptophyta</taxon>
        <taxon>Embryophyta</taxon>
        <taxon>Tracheophyta</taxon>
        <taxon>Spermatophyta</taxon>
        <taxon>Magnoliopsida</taxon>
        <taxon>eudicotyledons</taxon>
        <taxon>Gunneridae</taxon>
        <taxon>Pentapetalae</taxon>
        <taxon>rosids</taxon>
        <taxon>fabids</taxon>
        <taxon>Fabales</taxon>
        <taxon>Fabaceae</taxon>
        <taxon>Papilionoideae</taxon>
        <taxon>50 kb inversion clade</taxon>
        <taxon>dalbergioids sensu lato</taxon>
        <taxon>Dalbergieae</taxon>
        <taxon>Pterocarpus clade</taxon>
        <taxon>Stylosanthes</taxon>
    </lineage>
</organism>
<gene>
    <name evidence="1" type="ORF">PIB30_063020</name>
</gene>
<accession>A0ABU6YLU7</accession>
<keyword evidence="2" id="KW-1185">Reference proteome</keyword>
<evidence type="ECO:0008006" key="3">
    <source>
        <dbReference type="Google" id="ProtNLM"/>
    </source>
</evidence>